<name>A0A813SY53_9BILA</name>
<dbReference type="Proteomes" id="UP000663870">
    <property type="component" value="Unassembled WGS sequence"/>
</dbReference>
<comment type="caution">
    <text evidence="1">The sequence shown here is derived from an EMBL/GenBank/DDBJ whole genome shotgun (WGS) entry which is preliminary data.</text>
</comment>
<accession>A0A813SY53</accession>
<evidence type="ECO:0000313" key="1">
    <source>
        <dbReference type="EMBL" id="CAF0800859.1"/>
    </source>
</evidence>
<dbReference type="Proteomes" id="UP000663854">
    <property type="component" value="Unassembled WGS sequence"/>
</dbReference>
<gene>
    <name evidence="2" type="ORF">JXQ802_LOCUS9735</name>
    <name evidence="1" type="ORF">PYM288_LOCUS4600</name>
</gene>
<organism evidence="1 3">
    <name type="scientific">Rotaria sordida</name>
    <dbReference type="NCBI Taxonomy" id="392033"/>
    <lineage>
        <taxon>Eukaryota</taxon>
        <taxon>Metazoa</taxon>
        <taxon>Spiralia</taxon>
        <taxon>Gnathifera</taxon>
        <taxon>Rotifera</taxon>
        <taxon>Eurotatoria</taxon>
        <taxon>Bdelloidea</taxon>
        <taxon>Philodinida</taxon>
        <taxon>Philodinidae</taxon>
        <taxon>Rotaria</taxon>
    </lineage>
</organism>
<evidence type="ECO:0000313" key="4">
    <source>
        <dbReference type="Proteomes" id="UP000663870"/>
    </source>
</evidence>
<protein>
    <submittedName>
        <fullName evidence="1">Uncharacterized protein</fullName>
    </submittedName>
</protein>
<evidence type="ECO:0000313" key="3">
    <source>
        <dbReference type="Proteomes" id="UP000663854"/>
    </source>
</evidence>
<reference evidence="1" key="1">
    <citation type="submission" date="2021-02" db="EMBL/GenBank/DDBJ databases">
        <authorList>
            <person name="Nowell W R."/>
        </authorList>
    </citation>
    <scope>NUCLEOTIDE SEQUENCE</scope>
</reference>
<proteinExistence type="predicted"/>
<sequence>MTTLQRYNRLRNEYNHYKRRSKMLHSITIQKRDELENLINHINHLLLLENQMNISIQSNKQVQIESYFCTYDHGDHSSISPIISLEKFLTYEESEDDDDDDPLLQRLRLTKPSRLKTSSRQILNTNNSNILDKIHTVYDEYLSE</sequence>
<keyword evidence="4" id="KW-1185">Reference proteome</keyword>
<dbReference type="EMBL" id="CAJNOH010000042">
    <property type="protein sequence ID" value="CAF0800859.1"/>
    <property type="molecule type" value="Genomic_DNA"/>
</dbReference>
<evidence type="ECO:0000313" key="2">
    <source>
        <dbReference type="EMBL" id="CAF0912947.1"/>
    </source>
</evidence>
<dbReference type="AlphaFoldDB" id="A0A813SY53"/>
<dbReference type="EMBL" id="CAJNOL010000180">
    <property type="protein sequence ID" value="CAF0912947.1"/>
    <property type="molecule type" value="Genomic_DNA"/>
</dbReference>